<dbReference type="Gene3D" id="3.30.200.20">
    <property type="entry name" value="Phosphorylase Kinase, domain 1"/>
    <property type="match status" value="1"/>
</dbReference>
<dbReference type="InterPro" id="IPR018236">
    <property type="entry name" value="SAICAR_synthetase_CS"/>
</dbReference>
<keyword evidence="6 11" id="KW-0547">Nucleotide-binding</keyword>
<comment type="catalytic activity">
    <reaction evidence="10 11">
        <text>5-amino-1-(5-phospho-D-ribosyl)imidazole-4-carboxylate + L-aspartate + ATP = (2S)-2-[5-amino-1-(5-phospho-beta-D-ribosyl)imidazole-4-carboxamido]succinate + ADP + phosphate + 2 H(+)</text>
        <dbReference type="Rhea" id="RHEA:22628"/>
        <dbReference type="ChEBI" id="CHEBI:15378"/>
        <dbReference type="ChEBI" id="CHEBI:29991"/>
        <dbReference type="ChEBI" id="CHEBI:30616"/>
        <dbReference type="ChEBI" id="CHEBI:43474"/>
        <dbReference type="ChEBI" id="CHEBI:58443"/>
        <dbReference type="ChEBI" id="CHEBI:77657"/>
        <dbReference type="ChEBI" id="CHEBI:456216"/>
        <dbReference type="EC" id="6.3.2.6"/>
    </reaction>
</comment>
<dbReference type="UniPathway" id="UPA00074">
    <property type="reaction ID" value="UER00131"/>
</dbReference>
<dbReference type="Pfam" id="PF01259">
    <property type="entry name" value="SAICAR_synt"/>
    <property type="match status" value="1"/>
</dbReference>
<accession>A0A1X0DFL8</accession>
<dbReference type="GO" id="GO:0006189">
    <property type="term" value="P:'de novo' IMP biosynthetic process"/>
    <property type="evidence" value="ECO:0007669"/>
    <property type="project" value="UniProtKB-UniRule"/>
</dbReference>
<dbReference type="GO" id="GO:0004639">
    <property type="term" value="F:phosphoribosylaminoimidazolesuccinocarboxamide synthase activity"/>
    <property type="evidence" value="ECO:0007669"/>
    <property type="project" value="UniProtKB-UniRule"/>
</dbReference>
<name>A0A1X0DFL8_9MYCO</name>
<dbReference type="PANTHER" id="PTHR43700:SF1">
    <property type="entry name" value="PHOSPHORIBOSYLAMINOIMIDAZOLE-SUCCINOCARBOXAMIDE SYNTHASE"/>
    <property type="match status" value="1"/>
</dbReference>
<dbReference type="NCBIfam" id="TIGR00081">
    <property type="entry name" value="purC"/>
    <property type="match status" value="1"/>
</dbReference>
<keyword evidence="14" id="KW-1185">Reference proteome</keyword>
<dbReference type="OrthoDB" id="9801549at2"/>
<dbReference type="GO" id="GO:0005524">
    <property type="term" value="F:ATP binding"/>
    <property type="evidence" value="ECO:0007669"/>
    <property type="project" value="UniProtKB-KW"/>
</dbReference>
<evidence type="ECO:0000256" key="4">
    <source>
        <dbReference type="ARBA" id="ARBA00016460"/>
    </source>
</evidence>
<comment type="similarity">
    <text evidence="2 11">Belongs to the SAICAR synthetase family.</text>
</comment>
<dbReference type="NCBIfam" id="NF010568">
    <property type="entry name" value="PRK13961.1"/>
    <property type="match status" value="1"/>
</dbReference>
<proteinExistence type="inferred from homology"/>
<organism evidence="13 14">
    <name type="scientific">Mycolicibacterium insubricum</name>
    <dbReference type="NCBI Taxonomy" id="444597"/>
    <lineage>
        <taxon>Bacteria</taxon>
        <taxon>Bacillati</taxon>
        <taxon>Actinomycetota</taxon>
        <taxon>Actinomycetes</taxon>
        <taxon>Mycobacteriales</taxon>
        <taxon>Mycobacteriaceae</taxon>
        <taxon>Mycolicibacterium</taxon>
    </lineage>
</organism>
<dbReference type="CDD" id="cd01414">
    <property type="entry name" value="SAICAR_synt_Sc"/>
    <property type="match status" value="1"/>
</dbReference>
<dbReference type="InterPro" id="IPR028923">
    <property type="entry name" value="SAICAR_synt/ADE2_N"/>
</dbReference>
<dbReference type="AlphaFoldDB" id="A0A1X0DFL8"/>
<evidence type="ECO:0000256" key="6">
    <source>
        <dbReference type="ARBA" id="ARBA00022741"/>
    </source>
</evidence>
<dbReference type="GO" id="GO:0005737">
    <property type="term" value="C:cytoplasm"/>
    <property type="evidence" value="ECO:0007669"/>
    <property type="project" value="TreeGrafter"/>
</dbReference>
<evidence type="ECO:0000256" key="7">
    <source>
        <dbReference type="ARBA" id="ARBA00022755"/>
    </source>
</evidence>
<keyword evidence="8 11" id="KW-0067">ATP-binding</keyword>
<feature type="domain" description="SAICAR synthetase/ADE2 N-terminal" evidence="12">
    <location>
        <begin position="11"/>
        <end position="257"/>
    </location>
</feature>
<dbReference type="FunFam" id="3.30.200.20:FF:000199">
    <property type="entry name" value="Phosphoribosylaminoimidazole-succinocarboxamide synthase"/>
    <property type="match status" value="1"/>
</dbReference>
<evidence type="ECO:0000256" key="8">
    <source>
        <dbReference type="ARBA" id="ARBA00022840"/>
    </source>
</evidence>
<dbReference type="PROSITE" id="PS01058">
    <property type="entry name" value="SAICAR_SYNTHETASE_2"/>
    <property type="match status" value="1"/>
</dbReference>
<dbReference type="InterPro" id="IPR001636">
    <property type="entry name" value="SAICAR_synth"/>
</dbReference>
<evidence type="ECO:0000256" key="2">
    <source>
        <dbReference type="ARBA" id="ARBA00010190"/>
    </source>
</evidence>
<dbReference type="Proteomes" id="UP000192801">
    <property type="component" value="Unassembled WGS sequence"/>
</dbReference>
<comment type="caution">
    <text evidence="13">The sequence shown here is derived from an EMBL/GenBank/DDBJ whole genome shotgun (WGS) entry which is preliminary data.</text>
</comment>
<evidence type="ECO:0000259" key="12">
    <source>
        <dbReference type="Pfam" id="PF01259"/>
    </source>
</evidence>
<evidence type="ECO:0000313" key="13">
    <source>
        <dbReference type="EMBL" id="ORA71165.1"/>
    </source>
</evidence>
<dbReference type="HAMAP" id="MF_00137">
    <property type="entry name" value="SAICAR_synth"/>
    <property type="match status" value="1"/>
</dbReference>
<reference evidence="13 14" key="1">
    <citation type="submission" date="2016-12" db="EMBL/GenBank/DDBJ databases">
        <title>The new phylogeny of genus Mycobacterium.</title>
        <authorList>
            <person name="Tortoli E."/>
            <person name="Trovato A."/>
            <person name="Cirillo D.M."/>
        </authorList>
    </citation>
    <scope>NUCLEOTIDE SEQUENCE [LARGE SCALE GENOMIC DNA]</scope>
    <source>
        <strain evidence="13 14">DSM 45130</strain>
    </source>
</reference>
<evidence type="ECO:0000256" key="5">
    <source>
        <dbReference type="ARBA" id="ARBA00022598"/>
    </source>
</evidence>
<dbReference type="Gene3D" id="3.30.470.20">
    <property type="entry name" value="ATP-grasp fold, B domain"/>
    <property type="match status" value="1"/>
</dbReference>
<dbReference type="STRING" id="444597.BST26_08695"/>
<gene>
    <name evidence="11" type="primary">purC</name>
    <name evidence="13" type="ORF">BST26_08695</name>
</gene>
<dbReference type="SUPFAM" id="SSF56104">
    <property type="entry name" value="SAICAR synthase-like"/>
    <property type="match status" value="1"/>
</dbReference>
<evidence type="ECO:0000256" key="11">
    <source>
        <dbReference type="HAMAP-Rule" id="MF_00137"/>
    </source>
</evidence>
<dbReference type="EMBL" id="MVHS01000015">
    <property type="protein sequence ID" value="ORA71165.1"/>
    <property type="molecule type" value="Genomic_DNA"/>
</dbReference>
<evidence type="ECO:0000256" key="3">
    <source>
        <dbReference type="ARBA" id="ARBA00012217"/>
    </source>
</evidence>
<dbReference type="EC" id="6.3.2.6" evidence="3 11"/>
<sequence>MRPALTDYRHLASGKVRELYDIDADTLLFVATDRISAYDFILDTEIPDKGRILTAMSVFFFDLVDAPNHLAGPPDDPRIPDEVLGRALVVRKLDMMPVECVARGYLTGSGLADYQRTGRVCGIDLPPGLEEASRFDQPLFTPATKAEIGDHDENISYGDVIELVGAVRADQLRRLTLATYLQAADHALTRGVIIADTKFEFGVDADGQLRLADEVFTPDSSRYWDAANYRPGVVQPSFDKQFVRNWLTAPETGWDRSGDAGPPPLPPDIVDATRERYIEAYERISGLSFADWLGPTR</sequence>
<dbReference type="RefSeq" id="WP_083030374.1">
    <property type="nucleotide sequence ID" value="NZ_AP022618.1"/>
</dbReference>
<evidence type="ECO:0000256" key="1">
    <source>
        <dbReference type="ARBA" id="ARBA00004672"/>
    </source>
</evidence>
<evidence type="ECO:0000313" key="14">
    <source>
        <dbReference type="Proteomes" id="UP000192801"/>
    </source>
</evidence>
<dbReference type="PANTHER" id="PTHR43700">
    <property type="entry name" value="PHOSPHORIBOSYLAMINOIMIDAZOLE-SUCCINOCARBOXAMIDE SYNTHASE"/>
    <property type="match status" value="1"/>
</dbReference>
<evidence type="ECO:0000256" key="10">
    <source>
        <dbReference type="ARBA" id="ARBA00048475"/>
    </source>
</evidence>
<protein>
    <recommendedName>
        <fullName evidence="4 11">Phosphoribosylaminoimidazole-succinocarboxamide synthase</fullName>
        <ecNumber evidence="3 11">6.3.2.6</ecNumber>
    </recommendedName>
    <alternativeName>
        <fullName evidence="9 11">SAICAR synthetase</fullName>
    </alternativeName>
</protein>
<dbReference type="FunFam" id="3.30.470.20:FF:000015">
    <property type="entry name" value="Phosphoribosylaminoimidazole-succinocarboxamide synthase"/>
    <property type="match status" value="1"/>
</dbReference>
<evidence type="ECO:0000256" key="9">
    <source>
        <dbReference type="ARBA" id="ARBA00030409"/>
    </source>
</evidence>
<comment type="pathway">
    <text evidence="1 11">Purine metabolism; IMP biosynthesis via de novo pathway; 5-amino-1-(5-phospho-D-ribosyl)imidazole-4-carboxamide from 5-amino-1-(5-phospho-D-ribosyl)imidazole-4-carboxylate: step 1/2.</text>
</comment>
<keyword evidence="7 11" id="KW-0658">Purine biosynthesis</keyword>
<keyword evidence="5 11" id="KW-0436">Ligase</keyword>